<gene>
    <name evidence="2" type="ORF">CHARACLAT_009371</name>
</gene>
<accession>A0ABU7D9K4</accession>
<name>A0ABU7D9K4_9TELE</name>
<reference evidence="2 3" key="1">
    <citation type="submission" date="2021-06" db="EMBL/GenBank/DDBJ databases">
        <authorList>
            <person name="Palmer J.M."/>
        </authorList>
    </citation>
    <scope>NUCLEOTIDE SEQUENCE [LARGE SCALE GENOMIC DNA]</scope>
    <source>
        <strain evidence="2 3">CL_MEX2019</strain>
        <tissue evidence="2">Muscle</tissue>
    </source>
</reference>
<evidence type="ECO:0000313" key="2">
    <source>
        <dbReference type="EMBL" id="MED6270358.1"/>
    </source>
</evidence>
<proteinExistence type="predicted"/>
<evidence type="ECO:0000256" key="1">
    <source>
        <dbReference type="SAM" id="MobiDB-lite"/>
    </source>
</evidence>
<sequence length="152" mass="17325">MPLRGFHNGWKLNTDQPGPDVASSWHIQQASDMANATSTRRWPGLAMMAMYHIVIFEKTNEVQVVPSGWISGEECMWPPNKVDVVKALKSQEQPGEDWKTHRARVIFTSDDYNEARLKLPEAVLHTDLGTDEEDSPIKPRKAKIVKEHPLPW</sequence>
<dbReference type="EMBL" id="JAHUTJ010016963">
    <property type="protein sequence ID" value="MED6270358.1"/>
    <property type="molecule type" value="Genomic_DNA"/>
</dbReference>
<comment type="caution">
    <text evidence="2">The sequence shown here is derived from an EMBL/GenBank/DDBJ whole genome shotgun (WGS) entry which is preliminary data.</text>
</comment>
<keyword evidence="3" id="KW-1185">Reference proteome</keyword>
<evidence type="ECO:0000313" key="3">
    <source>
        <dbReference type="Proteomes" id="UP001352852"/>
    </source>
</evidence>
<dbReference type="PANTHER" id="PTHR34153:SF2">
    <property type="entry name" value="SI:CH211-262H13.3-RELATED"/>
    <property type="match status" value="1"/>
</dbReference>
<dbReference type="PANTHER" id="PTHR34153">
    <property type="entry name" value="SI:CH211-262H13.3-RELATED-RELATED"/>
    <property type="match status" value="1"/>
</dbReference>
<organism evidence="2 3">
    <name type="scientific">Characodon lateralis</name>
    <dbReference type="NCBI Taxonomy" id="208331"/>
    <lineage>
        <taxon>Eukaryota</taxon>
        <taxon>Metazoa</taxon>
        <taxon>Chordata</taxon>
        <taxon>Craniata</taxon>
        <taxon>Vertebrata</taxon>
        <taxon>Euteleostomi</taxon>
        <taxon>Actinopterygii</taxon>
        <taxon>Neopterygii</taxon>
        <taxon>Teleostei</taxon>
        <taxon>Neoteleostei</taxon>
        <taxon>Acanthomorphata</taxon>
        <taxon>Ovalentaria</taxon>
        <taxon>Atherinomorphae</taxon>
        <taxon>Cyprinodontiformes</taxon>
        <taxon>Goodeidae</taxon>
        <taxon>Characodon</taxon>
    </lineage>
</organism>
<feature type="region of interest" description="Disordered" evidence="1">
    <location>
        <begin position="1"/>
        <end position="22"/>
    </location>
</feature>
<dbReference type="Proteomes" id="UP001352852">
    <property type="component" value="Unassembled WGS sequence"/>
</dbReference>
<protein>
    <submittedName>
        <fullName evidence="2">Uncharacterized protein</fullName>
    </submittedName>
</protein>